<dbReference type="AlphaFoldDB" id="A0AA38HHK7"/>
<evidence type="ECO:0000256" key="1">
    <source>
        <dbReference type="SAM" id="MobiDB-lite"/>
    </source>
</evidence>
<dbReference type="Proteomes" id="UP001164286">
    <property type="component" value="Unassembled WGS sequence"/>
</dbReference>
<reference evidence="2" key="1">
    <citation type="journal article" date="2022" name="G3 (Bethesda)">
        <title>High quality genome of the basidiomycete yeast Dioszegia hungarica PDD-24b-2 isolated from cloud water.</title>
        <authorList>
            <person name="Jarrige D."/>
            <person name="Haridas S."/>
            <person name="Bleykasten-Grosshans C."/>
            <person name="Joly M."/>
            <person name="Nadalig T."/>
            <person name="Sancelme M."/>
            <person name="Vuilleumier S."/>
            <person name="Grigoriev I.V."/>
            <person name="Amato P."/>
            <person name="Bringel F."/>
        </authorList>
    </citation>
    <scope>NUCLEOTIDE SEQUENCE</scope>
    <source>
        <strain evidence="2">PDD-24b-2</strain>
    </source>
</reference>
<protein>
    <submittedName>
        <fullName evidence="2">Uncharacterized protein</fullName>
    </submittedName>
</protein>
<gene>
    <name evidence="2" type="ORF">MKK02DRAFT_39654</name>
</gene>
<feature type="compositionally biased region" description="Polar residues" evidence="1">
    <location>
        <begin position="111"/>
        <end position="120"/>
    </location>
</feature>
<sequence>MSCATYDRLHTSSQMGKTVFRIWAQAGESPLISHSDPSRGGFFSPNSFANNLTKVEFDVKCRDLDLAPDPENDTWTSDSILDHVRGPGDWLFHDRKKTRSRAPHERDDTPSDTAPATPKTNRPYESPWIVTHGDLDYTIHRVVRLLARDYNARIHMSVIEPRVINGHHFERSTKSTDHLPILKARAPWGGAERKLLNEAQLFAHSSGEVLFYGRIFGHSVKEDFIWTTQTFPFDLPDWFWRNSTLDGPWIDRLNWIPYLTSYRQAKRRMDEKRQKEEESREEPIISWRKAVVIR</sequence>
<comment type="caution">
    <text evidence="2">The sequence shown here is derived from an EMBL/GenBank/DDBJ whole genome shotgun (WGS) entry which is preliminary data.</text>
</comment>
<feature type="region of interest" description="Disordered" evidence="1">
    <location>
        <begin position="92"/>
        <end position="125"/>
    </location>
</feature>
<dbReference type="GeneID" id="77729917"/>
<evidence type="ECO:0000313" key="2">
    <source>
        <dbReference type="EMBL" id="KAI9639354.1"/>
    </source>
</evidence>
<name>A0AA38HHK7_9TREE</name>
<keyword evidence="3" id="KW-1185">Reference proteome</keyword>
<evidence type="ECO:0000313" key="3">
    <source>
        <dbReference type="Proteomes" id="UP001164286"/>
    </source>
</evidence>
<dbReference type="EMBL" id="JAKWFO010000001">
    <property type="protein sequence ID" value="KAI9639354.1"/>
    <property type="molecule type" value="Genomic_DNA"/>
</dbReference>
<accession>A0AA38HHK7</accession>
<proteinExistence type="predicted"/>
<dbReference type="RefSeq" id="XP_052949131.1">
    <property type="nucleotide sequence ID" value="XM_053090712.1"/>
</dbReference>
<organism evidence="2 3">
    <name type="scientific">Dioszegia hungarica</name>
    <dbReference type="NCBI Taxonomy" id="4972"/>
    <lineage>
        <taxon>Eukaryota</taxon>
        <taxon>Fungi</taxon>
        <taxon>Dikarya</taxon>
        <taxon>Basidiomycota</taxon>
        <taxon>Agaricomycotina</taxon>
        <taxon>Tremellomycetes</taxon>
        <taxon>Tremellales</taxon>
        <taxon>Bulleribasidiaceae</taxon>
        <taxon>Dioszegia</taxon>
    </lineage>
</organism>